<evidence type="ECO:0000256" key="1">
    <source>
        <dbReference type="ARBA" id="ARBA00001971"/>
    </source>
</evidence>
<evidence type="ECO:0000313" key="8">
    <source>
        <dbReference type="Proteomes" id="UP001287356"/>
    </source>
</evidence>
<dbReference type="AlphaFoldDB" id="A0AAE0KC26"/>
<evidence type="ECO:0000313" key="7">
    <source>
        <dbReference type="EMBL" id="KAK3373968.1"/>
    </source>
</evidence>
<proteinExistence type="inferred from homology"/>
<dbReference type="SUPFAM" id="SSF48264">
    <property type="entry name" value="Cytochrome P450"/>
    <property type="match status" value="1"/>
</dbReference>
<dbReference type="CDD" id="cd11062">
    <property type="entry name" value="CYP58-like"/>
    <property type="match status" value="1"/>
</dbReference>
<dbReference type="InterPro" id="IPR017972">
    <property type="entry name" value="Cyt_P450_CS"/>
</dbReference>
<dbReference type="GO" id="GO:0020037">
    <property type="term" value="F:heme binding"/>
    <property type="evidence" value="ECO:0007669"/>
    <property type="project" value="InterPro"/>
</dbReference>
<dbReference type="PROSITE" id="PS00086">
    <property type="entry name" value="CYTOCHROME_P450"/>
    <property type="match status" value="1"/>
</dbReference>
<comment type="cofactor">
    <cofactor evidence="1 5">
        <name>heme</name>
        <dbReference type="ChEBI" id="CHEBI:30413"/>
    </cofactor>
</comment>
<sequence>MASSIVVALESLFSPVNIGVAIVSALIITELCRFYTDPLGHIPGPFIARLTPLWLWKLTWSGVECRTIAALHEKYGPVVRIAPNEVDISDGVAIYPVYIRNGGFLKSPIYQNYDVNGSVTIFSGLDPGHRAIRAKAVTPIFAQKAVASGRPAVQSVADGMVTELERRKDEACGEPVDVLNLFRALALDTVTTYLCGESYGSVGKQRLSATAFVDDFVAGGRFFYLPGWIFNHVSDWAAKLDKNKVSIVASTEIIEQFATRVVDRSMAEEKGEGQTYQGRLLRAGISRDETIAQVIDIMFAGTDAAGMTMSLLACELARHPDKYEHARKELLANPDADPQCLPYLTGIIKESLRLSNANPTRFPRIVPSPGLEIPGLPTIPAGTSVGLGAYILHLNSDVFPEPQKFLPERWLNPTPEMLRDSFYFGAGARQCIARNLASAGLYWSAEALIRSDLLRGARPVDEKIEILEWFNAKVVKGKIELRW</sequence>
<dbReference type="InterPro" id="IPR050121">
    <property type="entry name" value="Cytochrome_P450_monoxygenase"/>
</dbReference>
<keyword evidence="8" id="KW-1185">Reference proteome</keyword>
<reference evidence="7" key="1">
    <citation type="journal article" date="2023" name="Mol. Phylogenet. Evol.">
        <title>Genome-scale phylogeny and comparative genomics of the fungal order Sordariales.</title>
        <authorList>
            <person name="Hensen N."/>
            <person name="Bonometti L."/>
            <person name="Westerberg I."/>
            <person name="Brannstrom I.O."/>
            <person name="Guillou S."/>
            <person name="Cros-Aarteil S."/>
            <person name="Calhoun S."/>
            <person name="Haridas S."/>
            <person name="Kuo A."/>
            <person name="Mondo S."/>
            <person name="Pangilinan J."/>
            <person name="Riley R."/>
            <person name="LaButti K."/>
            <person name="Andreopoulos B."/>
            <person name="Lipzen A."/>
            <person name="Chen C."/>
            <person name="Yan M."/>
            <person name="Daum C."/>
            <person name="Ng V."/>
            <person name="Clum A."/>
            <person name="Steindorff A."/>
            <person name="Ohm R.A."/>
            <person name="Martin F."/>
            <person name="Silar P."/>
            <person name="Natvig D.O."/>
            <person name="Lalanne C."/>
            <person name="Gautier V."/>
            <person name="Ament-Velasquez S.L."/>
            <person name="Kruys A."/>
            <person name="Hutchinson M.I."/>
            <person name="Powell A.J."/>
            <person name="Barry K."/>
            <person name="Miller A.N."/>
            <person name="Grigoriev I.V."/>
            <person name="Debuchy R."/>
            <person name="Gladieux P."/>
            <person name="Hiltunen Thoren M."/>
            <person name="Johannesson H."/>
        </authorList>
    </citation>
    <scope>NUCLEOTIDE SEQUENCE</scope>
    <source>
        <strain evidence="7">CBS 958.72</strain>
    </source>
</reference>
<dbReference type="Proteomes" id="UP001287356">
    <property type="component" value="Unassembled WGS sequence"/>
</dbReference>
<evidence type="ECO:0000256" key="6">
    <source>
        <dbReference type="RuleBase" id="RU000461"/>
    </source>
</evidence>
<accession>A0AAE0KC26</accession>
<feature type="binding site" description="axial binding residue" evidence="5">
    <location>
        <position position="431"/>
    </location>
    <ligand>
        <name>heme</name>
        <dbReference type="ChEBI" id="CHEBI:30413"/>
    </ligand>
    <ligandPart>
        <name>Fe</name>
        <dbReference type="ChEBI" id="CHEBI:18248"/>
    </ligandPart>
</feature>
<evidence type="ECO:0000256" key="5">
    <source>
        <dbReference type="PIRSR" id="PIRSR602401-1"/>
    </source>
</evidence>
<dbReference type="EMBL" id="JAULSN010000004">
    <property type="protein sequence ID" value="KAK3373968.1"/>
    <property type="molecule type" value="Genomic_DNA"/>
</dbReference>
<keyword evidence="6" id="KW-0560">Oxidoreductase</keyword>
<dbReference type="Pfam" id="PF00067">
    <property type="entry name" value="p450"/>
    <property type="match status" value="1"/>
</dbReference>
<name>A0AAE0KC26_9PEZI</name>
<gene>
    <name evidence="7" type="ORF">B0T24DRAFT_625225</name>
</gene>
<dbReference type="PANTHER" id="PTHR24305:SF156">
    <property type="entry name" value="P450, PUTATIVE (EUROFUNG)-RELATED"/>
    <property type="match status" value="1"/>
</dbReference>
<dbReference type="InterPro" id="IPR036396">
    <property type="entry name" value="Cyt_P450_sf"/>
</dbReference>
<dbReference type="Gene3D" id="1.10.630.10">
    <property type="entry name" value="Cytochrome P450"/>
    <property type="match status" value="1"/>
</dbReference>
<keyword evidence="4 5" id="KW-0408">Iron</keyword>
<dbReference type="GO" id="GO:0004497">
    <property type="term" value="F:monooxygenase activity"/>
    <property type="evidence" value="ECO:0007669"/>
    <property type="project" value="UniProtKB-KW"/>
</dbReference>
<evidence type="ECO:0000256" key="3">
    <source>
        <dbReference type="ARBA" id="ARBA00022723"/>
    </source>
</evidence>
<keyword evidence="3 5" id="KW-0479">Metal-binding</keyword>
<protein>
    <submittedName>
        <fullName evidence="7">Cytochrome P450</fullName>
    </submittedName>
</protein>
<dbReference type="GO" id="GO:0005506">
    <property type="term" value="F:iron ion binding"/>
    <property type="evidence" value="ECO:0007669"/>
    <property type="project" value="InterPro"/>
</dbReference>
<dbReference type="InterPro" id="IPR001128">
    <property type="entry name" value="Cyt_P450"/>
</dbReference>
<dbReference type="PANTHER" id="PTHR24305">
    <property type="entry name" value="CYTOCHROME P450"/>
    <property type="match status" value="1"/>
</dbReference>
<evidence type="ECO:0000256" key="4">
    <source>
        <dbReference type="ARBA" id="ARBA00023004"/>
    </source>
</evidence>
<keyword evidence="2 5" id="KW-0349">Heme</keyword>
<reference evidence="7" key="2">
    <citation type="submission" date="2023-06" db="EMBL/GenBank/DDBJ databases">
        <authorList>
            <consortium name="Lawrence Berkeley National Laboratory"/>
            <person name="Haridas S."/>
            <person name="Hensen N."/>
            <person name="Bonometti L."/>
            <person name="Westerberg I."/>
            <person name="Brannstrom I.O."/>
            <person name="Guillou S."/>
            <person name="Cros-Aarteil S."/>
            <person name="Calhoun S."/>
            <person name="Kuo A."/>
            <person name="Mondo S."/>
            <person name="Pangilinan J."/>
            <person name="Riley R."/>
            <person name="Labutti K."/>
            <person name="Andreopoulos B."/>
            <person name="Lipzen A."/>
            <person name="Chen C."/>
            <person name="Yanf M."/>
            <person name="Daum C."/>
            <person name="Ng V."/>
            <person name="Clum A."/>
            <person name="Steindorff A."/>
            <person name="Ohm R."/>
            <person name="Martin F."/>
            <person name="Silar P."/>
            <person name="Natvig D."/>
            <person name="Lalanne C."/>
            <person name="Gautier V."/>
            <person name="Ament-Velasquez S.L."/>
            <person name="Kruys A."/>
            <person name="Hutchinson M.I."/>
            <person name="Powell A.J."/>
            <person name="Barry K."/>
            <person name="Miller A.N."/>
            <person name="Grigoriev I.V."/>
            <person name="Debuchy R."/>
            <person name="Gladieux P."/>
            <person name="Thoren M.H."/>
            <person name="Johannesson H."/>
        </authorList>
    </citation>
    <scope>NUCLEOTIDE SEQUENCE</scope>
    <source>
        <strain evidence="7">CBS 958.72</strain>
    </source>
</reference>
<dbReference type="PRINTS" id="PR00463">
    <property type="entry name" value="EP450I"/>
</dbReference>
<comment type="similarity">
    <text evidence="6">Belongs to the cytochrome P450 family.</text>
</comment>
<dbReference type="GO" id="GO:0016705">
    <property type="term" value="F:oxidoreductase activity, acting on paired donors, with incorporation or reduction of molecular oxygen"/>
    <property type="evidence" value="ECO:0007669"/>
    <property type="project" value="InterPro"/>
</dbReference>
<comment type="caution">
    <text evidence="7">The sequence shown here is derived from an EMBL/GenBank/DDBJ whole genome shotgun (WGS) entry which is preliminary data.</text>
</comment>
<keyword evidence="6" id="KW-0503">Monooxygenase</keyword>
<dbReference type="InterPro" id="IPR002401">
    <property type="entry name" value="Cyt_P450_E_grp-I"/>
</dbReference>
<evidence type="ECO:0000256" key="2">
    <source>
        <dbReference type="ARBA" id="ARBA00022617"/>
    </source>
</evidence>
<organism evidence="7 8">
    <name type="scientific">Lasiosphaeria ovina</name>
    <dbReference type="NCBI Taxonomy" id="92902"/>
    <lineage>
        <taxon>Eukaryota</taxon>
        <taxon>Fungi</taxon>
        <taxon>Dikarya</taxon>
        <taxon>Ascomycota</taxon>
        <taxon>Pezizomycotina</taxon>
        <taxon>Sordariomycetes</taxon>
        <taxon>Sordariomycetidae</taxon>
        <taxon>Sordariales</taxon>
        <taxon>Lasiosphaeriaceae</taxon>
        <taxon>Lasiosphaeria</taxon>
    </lineage>
</organism>